<evidence type="ECO:0000256" key="9">
    <source>
        <dbReference type="ARBA" id="ARBA00023136"/>
    </source>
</evidence>
<evidence type="ECO:0000256" key="13">
    <source>
        <dbReference type="SAM" id="Phobius"/>
    </source>
</evidence>
<keyword evidence="7" id="KW-0677">Repeat</keyword>
<comment type="similarity">
    <text evidence="2">Belongs to the RLP family.</text>
</comment>
<dbReference type="Proteomes" id="UP000077202">
    <property type="component" value="Unassembled WGS sequence"/>
</dbReference>
<evidence type="ECO:0000256" key="8">
    <source>
        <dbReference type="ARBA" id="ARBA00022989"/>
    </source>
</evidence>
<keyword evidence="9 13" id="KW-0472">Membrane</keyword>
<keyword evidence="5 13" id="KW-0812">Transmembrane</keyword>
<feature type="transmembrane region" description="Helical" evidence="13">
    <location>
        <begin position="545"/>
        <end position="568"/>
    </location>
</feature>
<dbReference type="FunFam" id="3.80.10.10:FF:000095">
    <property type="entry name" value="LRR receptor-like serine/threonine-protein kinase GSO1"/>
    <property type="match status" value="2"/>
</dbReference>
<keyword evidence="6" id="KW-0732">Signal</keyword>
<dbReference type="SMART" id="SM00369">
    <property type="entry name" value="LRR_TYP"/>
    <property type="match status" value="9"/>
</dbReference>
<evidence type="ECO:0000313" key="14">
    <source>
        <dbReference type="EMBL" id="OAE34714.1"/>
    </source>
</evidence>
<keyword evidence="15" id="KW-1185">Reference proteome</keyword>
<evidence type="ECO:0000256" key="5">
    <source>
        <dbReference type="ARBA" id="ARBA00022692"/>
    </source>
</evidence>
<evidence type="ECO:0000256" key="10">
    <source>
        <dbReference type="ARBA" id="ARBA00023170"/>
    </source>
</evidence>
<keyword evidence="4" id="KW-0433">Leucine-rich repeat</keyword>
<dbReference type="InterPro" id="IPR001611">
    <property type="entry name" value="Leu-rich_rpt"/>
</dbReference>
<reference evidence="14" key="1">
    <citation type="submission" date="2016-03" db="EMBL/GenBank/DDBJ databases">
        <title>Mechanisms controlling the formation of the plant cell surface in tip-growing cells are functionally conserved among land plants.</title>
        <authorList>
            <person name="Honkanen S."/>
            <person name="Jones V.A."/>
            <person name="Morieri G."/>
            <person name="Champion C."/>
            <person name="Hetherington A.J."/>
            <person name="Kelly S."/>
            <person name="Saint-Marcoux D."/>
            <person name="Proust H."/>
            <person name="Prescott H."/>
            <person name="Dolan L."/>
        </authorList>
    </citation>
    <scope>NUCLEOTIDE SEQUENCE [LARGE SCALE GENOMIC DNA]</scope>
    <source>
        <tissue evidence="14">Whole gametophyte</tissue>
    </source>
</reference>
<evidence type="ECO:0000256" key="3">
    <source>
        <dbReference type="ARBA" id="ARBA00022475"/>
    </source>
</evidence>
<keyword evidence="10" id="KW-0675">Receptor</keyword>
<evidence type="ECO:0000256" key="4">
    <source>
        <dbReference type="ARBA" id="ARBA00022614"/>
    </source>
</evidence>
<evidence type="ECO:0000313" key="15">
    <source>
        <dbReference type="Proteomes" id="UP000077202"/>
    </source>
</evidence>
<evidence type="ECO:0000256" key="6">
    <source>
        <dbReference type="ARBA" id="ARBA00022729"/>
    </source>
</evidence>
<evidence type="ECO:0008006" key="16">
    <source>
        <dbReference type="Google" id="ProtNLM"/>
    </source>
</evidence>
<organism evidence="14 15">
    <name type="scientific">Marchantia polymorpha subsp. ruderalis</name>
    <dbReference type="NCBI Taxonomy" id="1480154"/>
    <lineage>
        <taxon>Eukaryota</taxon>
        <taxon>Viridiplantae</taxon>
        <taxon>Streptophyta</taxon>
        <taxon>Embryophyta</taxon>
        <taxon>Marchantiophyta</taxon>
        <taxon>Marchantiopsida</taxon>
        <taxon>Marchantiidae</taxon>
        <taxon>Marchantiales</taxon>
        <taxon>Marchantiaceae</taxon>
        <taxon>Marchantia</taxon>
    </lineage>
</organism>
<dbReference type="SUPFAM" id="SSF52058">
    <property type="entry name" value="L domain-like"/>
    <property type="match status" value="2"/>
</dbReference>
<dbReference type="Pfam" id="PF13855">
    <property type="entry name" value="LRR_8"/>
    <property type="match status" value="1"/>
</dbReference>
<dbReference type="PANTHER" id="PTHR48052">
    <property type="entry name" value="UNNAMED PRODUCT"/>
    <property type="match status" value="1"/>
</dbReference>
<sequence>MEKLEILDLSFNDVRGDVPACLWNMSQLRSLDLSNNLNLRLEGLPASAYVTLLQNLALSNLQLSGSLPAWLGTLHQLEELELSFNKIAELPSSVGNLSNLRTLNLTQSKLTEIPASIDGLLSIVKMDFSENLLTSVPTSLSKAVRLEILNLNSNNLSAIPPSLGNLQSLRKLLFAYNLFTDLPSSLGALGSLDKLDASDNKLVGSFPAFVQNMTSLQTLNLAGNYLSGDIPTFVYSGSGFRLYSLNVSRNSFTGSVPDFSWGPVPGFFGFMKLLEVFDLSNNLLSGTLPSSLGNCTKLQRMRLGYNPFMTGPIPATICSPGASLLTLSLAYSNFVGEIPSSLGNCTRLKVLDLGGNQFSGKLPLSLQDLSIRLRVLIVAGNRLEGLFPEWIVNLRCLQVVDLSKNSFVGELPRDYSQLEGFRSSASMASKDTLYFDDLKINFKGGPLDLQYLLSTRTSFDVSSNLLSGNLPEELAELYGLLYLTLFENNFTGTIPVSLGPQTSSFDASSYAYNNGLCGSPLPRCVNTDDALLQSSQQNHSLANKWISFPALLAGAVIGFLTMTAIIILNRSLRVFFLQAPYGKAYIRQYTKRRPYGMYRPPK</sequence>
<dbReference type="PANTHER" id="PTHR48052:SF63">
    <property type="entry name" value="PROTEIN KINASE DOMAIN-CONTAINING PROTEIN"/>
    <property type="match status" value="1"/>
</dbReference>
<gene>
    <name evidence="14" type="ORF">AXG93_1425s1010</name>
</gene>
<name>A0A176WPE3_MARPO</name>
<protein>
    <recommendedName>
        <fullName evidence="16">Leucine-rich repeat-containing N-terminal plant-type domain-containing protein</fullName>
    </recommendedName>
</protein>
<evidence type="ECO:0000256" key="1">
    <source>
        <dbReference type="ARBA" id="ARBA00004236"/>
    </source>
</evidence>
<evidence type="ECO:0000256" key="7">
    <source>
        <dbReference type="ARBA" id="ARBA00022737"/>
    </source>
</evidence>
<dbReference type="EMBL" id="LVLJ01000346">
    <property type="protein sequence ID" value="OAE34714.1"/>
    <property type="molecule type" value="Genomic_DNA"/>
</dbReference>
<dbReference type="AlphaFoldDB" id="A0A176WPE3"/>
<dbReference type="GO" id="GO:0005886">
    <property type="term" value="C:plasma membrane"/>
    <property type="evidence" value="ECO:0007669"/>
    <property type="project" value="UniProtKB-SubCell"/>
</dbReference>
<dbReference type="PROSITE" id="PS51450">
    <property type="entry name" value="LRR"/>
    <property type="match status" value="2"/>
</dbReference>
<keyword evidence="8 13" id="KW-1133">Transmembrane helix</keyword>
<dbReference type="InterPro" id="IPR032675">
    <property type="entry name" value="LRR_dom_sf"/>
</dbReference>
<dbReference type="GO" id="GO:0012505">
    <property type="term" value="C:endomembrane system"/>
    <property type="evidence" value="ECO:0007669"/>
    <property type="project" value="UniProtKB-SubCell"/>
</dbReference>
<accession>A0A176WPE3</accession>
<dbReference type="InterPro" id="IPR003591">
    <property type="entry name" value="Leu-rich_rpt_typical-subtyp"/>
</dbReference>
<keyword evidence="11" id="KW-0325">Glycoprotein</keyword>
<keyword evidence="3" id="KW-1003">Cell membrane</keyword>
<dbReference type="Gene3D" id="3.80.10.10">
    <property type="entry name" value="Ribonuclease Inhibitor"/>
    <property type="match status" value="4"/>
</dbReference>
<evidence type="ECO:0000256" key="11">
    <source>
        <dbReference type="ARBA" id="ARBA00023180"/>
    </source>
</evidence>
<evidence type="ECO:0000256" key="2">
    <source>
        <dbReference type="ARBA" id="ARBA00009592"/>
    </source>
</evidence>
<dbReference type="Pfam" id="PF00560">
    <property type="entry name" value="LRR_1"/>
    <property type="match status" value="6"/>
</dbReference>
<comment type="caution">
    <text evidence="14">The sequence shown here is derived from an EMBL/GenBank/DDBJ whole genome shotgun (WGS) entry which is preliminary data.</text>
</comment>
<evidence type="ECO:0000256" key="12">
    <source>
        <dbReference type="ARBA" id="ARBA00037847"/>
    </source>
</evidence>
<comment type="subcellular location">
    <subcellularLocation>
        <location evidence="1">Cell membrane</location>
    </subcellularLocation>
    <subcellularLocation>
        <location evidence="12">Endomembrane system</location>
        <topology evidence="12">Single-pass membrane protein</topology>
    </subcellularLocation>
</comment>
<proteinExistence type="inferred from homology"/>